<proteinExistence type="predicted"/>
<organism evidence="2">
    <name type="scientific">Ditylum brightwellii</name>
    <dbReference type="NCBI Taxonomy" id="49249"/>
    <lineage>
        <taxon>Eukaryota</taxon>
        <taxon>Sar</taxon>
        <taxon>Stramenopiles</taxon>
        <taxon>Ochrophyta</taxon>
        <taxon>Bacillariophyta</taxon>
        <taxon>Mediophyceae</taxon>
        <taxon>Lithodesmiophycidae</taxon>
        <taxon>Lithodesmiales</taxon>
        <taxon>Lithodesmiaceae</taxon>
        <taxon>Ditylum</taxon>
    </lineage>
</organism>
<name>A0A6S8VXA7_9STRA</name>
<feature type="chain" id="PRO_5030159469" description="PSI-F" evidence="1">
    <location>
        <begin position="19"/>
        <end position="190"/>
    </location>
</feature>
<evidence type="ECO:0008006" key="3">
    <source>
        <dbReference type="Google" id="ProtNLM"/>
    </source>
</evidence>
<evidence type="ECO:0000313" key="2">
    <source>
        <dbReference type="EMBL" id="CAE4669461.1"/>
    </source>
</evidence>
<protein>
    <recommendedName>
        <fullName evidence="3">PSI-F</fullName>
    </recommendedName>
</protein>
<reference evidence="2" key="1">
    <citation type="submission" date="2021-01" db="EMBL/GenBank/DDBJ databases">
        <authorList>
            <person name="Corre E."/>
            <person name="Pelletier E."/>
            <person name="Niang G."/>
            <person name="Scheremetjew M."/>
            <person name="Finn R."/>
            <person name="Kale V."/>
            <person name="Holt S."/>
            <person name="Cochrane G."/>
            <person name="Meng A."/>
            <person name="Brown T."/>
            <person name="Cohen L."/>
        </authorList>
    </citation>
    <scope>NUCLEOTIDE SEQUENCE</scope>
    <source>
        <strain evidence="2">GSO104</strain>
    </source>
</reference>
<evidence type="ECO:0000256" key="1">
    <source>
        <dbReference type="SAM" id="SignalP"/>
    </source>
</evidence>
<feature type="signal peptide" evidence="1">
    <location>
        <begin position="1"/>
        <end position="18"/>
    </location>
</feature>
<dbReference type="AlphaFoldDB" id="A0A6S8VXA7"/>
<sequence length="190" mass="20919">MKSFSILSFALLISSACAFTTPKASHQRAATAVSMAPRYNPGTGLWEATKPDEEDGSSYGPIGSLIRGGPSPFIQRLINKEAYDQAVLKYMASELVDRKEAQGNMDAYFDNPNDWAFQKIREKKGGFKKDYANANTDPKSLVLIGTWTGVLIWFFSDLIGGLTDGKYTNVVETVNKISEDPSILDKMSFP</sequence>
<gene>
    <name evidence="2" type="ORF">DBRI00130_LOCUS44346</name>
</gene>
<accession>A0A6S8VXA7</accession>
<keyword evidence="1" id="KW-0732">Signal</keyword>
<dbReference type="EMBL" id="HBNS01061514">
    <property type="protein sequence ID" value="CAE4669461.1"/>
    <property type="molecule type" value="Transcribed_RNA"/>
</dbReference>
<dbReference type="PROSITE" id="PS51257">
    <property type="entry name" value="PROKAR_LIPOPROTEIN"/>
    <property type="match status" value="1"/>
</dbReference>